<dbReference type="AlphaFoldDB" id="A0A378KCR2"/>
<dbReference type="InterPro" id="IPR029044">
    <property type="entry name" value="Nucleotide-diphossugar_trans"/>
</dbReference>
<dbReference type="Proteomes" id="UP000254794">
    <property type="component" value="Unassembled WGS sequence"/>
</dbReference>
<dbReference type="EMBL" id="UGOD01000004">
    <property type="protein sequence ID" value="STX81415.1"/>
    <property type="molecule type" value="Genomic_DNA"/>
</dbReference>
<accession>A0A378KCR2</accession>
<dbReference type="Pfam" id="PF04488">
    <property type="entry name" value="Gly_transf_sug"/>
    <property type="match status" value="1"/>
</dbReference>
<keyword evidence="2" id="KW-0808">Transferase</keyword>
<evidence type="ECO:0000256" key="1">
    <source>
        <dbReference type="SAM" id="MobiDB-lite"/>
    </source>
</evidence>
<gene>
    <name evidence="2" type="ORF">NCTC13316_03286</name>
</gene>
<feature type="compositionally biased region" description="Basic and acidic residues" evidence="1">
    <location>
        <begin position="386"/>
        <end position="404"/>
    </location>
</feature>
<reference evidence="2 3" key="1">
    <citation type="submission" date="2018-06" db="EMBL/GenBank/DDBJ databases">
        <authorList>
            <consortium name="Pathogen Informatics"/>
            <person name="Doyle S."/>
        </authorList>
    </citation>
    <scope>NUCLEOTIDE SEQUENCE [LARGE SCALE GENOMIC DNA]</scope>
    <source>
        <strain evidence="2 3">NCTC13316</strain>
    </source>
</reference>
<dbReference type="OrthoDB" id="9802987at2"/>
<dbReference type="RefSeq" id="WP_115332803.1">
    <property type="nucleotide sequence ID" value="NZ_CAAAHP010000005.1"/>
</dbReference>
<sequence length="404" mass="45838">MENKSEVGNKQVIPKIVHFIWVGGPIPADDLRFIHQISAIAKKSGFEVNLWLDNEMNYHKTAELEDIKIPNLKLRNVSELDEKIGQDPFFAEDQRQKKLAKSISREEVGFKNLAAAADLYRYVILRYFGGYYIDTDTRLKSKEVAENKRLPVIDADTSLKSEEVAEGEKLSEDKIPPAKKKLSNTAKFGLSELEMIPDQTDFGIKVNGDFVIGKARPKSESEEPTIRSARHVSIRGGNDIIGVMPRHEVIEDALLAALEEYEKLDSTKIDKEPFPELYNPQISRNETTAMDAKRFPFGDQVEGALNRRTLTIQSSGPSALFGSLQKFWEKLKDKRVKTLQELSFNKKDVANLPIEFKSELRWLQKKPDPAYTTDSLPNKFFSSKTKSKDESCVKNATDRNTPKV</sequence>
<dbReference type="Gene3D" id="3.90.550.20">
    <property type="match status" value="1"/>
</dbReference>
<dbReference type="InterPro" id="IPR007577">
    <property type="entry name" value="GlycoTrfase_DXD_sugar-bd_CS"/>
</dbReference>
<keyword evidence="3" id="KW-1185">Reference proteome</keyword>
<evidence type="ECO:0000313" key="3">
    <source>
        <dbReference type="Proteomes" id="UP000254794"/>
    </source>
</evidence>
<dbReference type="GO" id="GO:0016740">
    <property type="term" value="F:transferase activity"/>
    <property type="evidence" value="ECO:0007669"/>
    <property type="project" value="UniProtKB-KW"/>
</dbReference>
<dbReference type="SUPFAM" id="SSF53448">
    <property type="entry name" value="Nucleotide-diphospho-sugar transferases"/>
    <property type="match status" value="1"/>
</dbReference>
<proteinExistence type="predicted"/>
<organism evidence="2 3">
    <name type="scientific">Legionella busanensis</name>
    <dbReference type="NCBI Taxonomy" id="190655"/>
    <lineage>
        <taxon>Bacteria</taxon>
        <taxon>Pseudomonadati</taxon>
        <taxon>Pseudomonadota</taxon>
        <taxon>Gammaproteobacteria</taxon>
        <taxon>Legionellales</taxon>
        <taxon>Legionellaceae</taxon>
        <taxon>Legionella</taxon>
    </lineage>
</organism>
<protein>
    <submittedName>
        <fullName evidence="2">Glycosyltransferase</fullName>
    </submittedName>
</protein>
<evidence type="ECO:0000313" key="2">
    <source>
        <dbReference type="EMBL" id="STX81415.1"/>
    </source>
</evidence>
<feature type="region of interest" description="Disordered" evidence="1">
    <location>
        <begin position="367"/>
        <end position="404"/>
    </location>
</feature>
<name>A0A378KCR2_9GAMM</name>
<feature type="compositionally biased region" description="Polar residues" evidence="1">
    <location>
        <begin position="372"/>
        <end position="384"/>
    </location>
</feature>